<sequence length="961" mass="104906">MQRKREGNQSREGLLQSYDGEETQRLRNSNDGYRSSTDDDIDATEYLQPNPPHAAGASAYESPRRFVNLRGRISRRSRCLIILAAVLVIFWLTLVGGGYWIYKKKPVNGQSPPWYPTPPGGTVARWNESYKKAEAIVKKMTLPEKVNITTGTGWQMGLAVGNSAPAVHVGFPGLAYQDGPLGLRFADNATAFPAGITVGATWNKELMYRRGKAHGNEARLKGINVLLGPCVGPLGKMPAGGRNWEGFGTDPYLQGIAAAETIKGIQEEGVIATIKHFIGNEQEHFRQSWEWGLPNALSSNIDDRTLHEMYGWPFQDSVKAGVGSVMCSYQMVNNSYSCGNSKLLNGILKDELGFQGFVQSDWLAQRSGVASALSGLDVTMPGDGLRWQDGKSLWGSELTKAVLNGSVPISRLNDMVTRVVATWYQLGQDDKSKFDGKGPNFSSWTNDKMGLINHGSPDDKDIKVVNQFVNVQGSGEAAHSIIAREIASEGTVLVKNDGSLLPLSKNGWPDDQNHELKYRIGIFGEDAGEGRGPNACEDRACNQGTLGSGWGSGAVEFPYLIAPGTALKDAFNKDRVYVTVFPTNSPTFKATPVILKDQDVCIVFANADSGEGYKSWDGIKGDRNDLYLQKGGEKLIKEVADGCGDGKGSTIVVIHSVGPVVVDGWIDLPGVKAAIMANLPGQESGNAITDIILGNINPSGKLPYTIGRSLDDYGPGAKILYSPNGVVPQQNFSEGLFIDYRHFDRNGIEPTFEFGFGLSYTTFEYSNLVVTSVLQKSPLPLPRPAALPAPKFDNIIPEPSTSLFPEGFRKLKKFIYPYIDDVSGIKIGKYLYPDGYDIQQPPSQAGGDEGGNPDLWNVYATVSVDVKNTGPREGKEVVQLYLSYKEVTGDAAKVDFPERVLRGFEKVHLEKGEVKAVHFNLTRRDLSYWNVVQQNWVMPTEGKITINVGASSRDLKLTDAY</sequence>
<keyword evidence="9" id="KW-0735">Signal-anchor</keyword>
<keyword evidence="7 22" id="KW-0812">Transmembrane</keyword>
<dbReference type="EMBL" id="KN832872">
    <property type="protein sequence ID" value="KIN04357.1"/>
    <property type="molecule type" value="Genomic_DNA"/>
</dbReference>
<dbReference type="SUPFAM" id="SSF51445">
    <property type="entry name" value="(Trans)glycosidases"/>
    <property type="match status" value="1"/>
</dbReference>
<evidence type="ECO:0000256" key="15">
    <source>
        <dbReference type="ARBA" id="ARBA00023326"/>
    </source>
</evidence>
<protein>
    <recommendedName>
        <fullName evidence="17">Probable beta-glucosidase E</fullName>
        <ecNumber evidence="5">3.2.1.21</ecNumber>
    </recommendedName>
    <alternativeName>
        <fullName evidence="18">Beta-D-glucoside glucohydrolase E</fullName>
    </alternativeName>
    <alternativeName>
        <fullName evidence="19">Cellobiase E</fullName>
    </alternativeName>
    <alternativeName>
        <fullName evidence="20">Gentiobiase E</fullName>
    </alternativeName>
</protein>
<comment type="similarity">
    <text evidence="4">Belongs to the glycosyl hydrolase 3 family.</text>
</comment>
<gene>
    <name evidence="24" type="ORF">OIDMADRAFT_176784</name>
</gene>
<feature type="compositionally biased region" description="Polar residues" evidence="21">
    <location>
        <begin position="26"/>
        <end position="35"/>
    </location>
</feature>
<dbReference type="Gene3D" id="2.60.40.10">
    <property type="entry name" value="Immunoglobulins"/>
    <property type="match status" value="1"/>
</dbReference>
<dbReference type="Gene3D" id="3.40.50.1700">
    <property type="entry name" value="Glycoside hydrolase family 3 C-terminal domain"/>
    <property type="match status" value="1"/>
</dbReference>
<dbReference type="InterPro" id="IPR001764">
    <property type="entry name" value="Glyco_hydro_3_N"/>
</dbReference>
<dbReference type="Proteomes" id="UP000054321">
    <property type="component" value="Unassembled WGS sequence"/>
</dbReference>
<dbReference type="InterPro" id="IPR026891">
    <property type="entry name" value="Fn3-like"/>
</dbReference>
<proteinExistence type="inferred from homology"/>
<dbReference type="FunFam" id="3.40.50.1700:FF:000003">
    <property type="entry name" value="Probable beta-glucosidase"/>
    <property type="match status" value="1"/>
</dbReference>
<dbReference type="InterPro" id="IPR036962">
    <property type="entry name" value="Glyco_hydro_3_N_sf"/>
</dbReference>
<evidence type="ECO:0000256" key="1">
    <source>
        <dbReference type="ARBA" id="ARBA00000448"/>
    </source>
</evidence>
<evidence type="ECO:0000256" key="13">
    <source>
        <dbReference type="ARBA" id="ARBA00023277"/>
    </source>
</evidence>
<dbReference type="Pfam" id="PF14310">
    <property type="entry name" value="Fn3-like"/>
    <property type="match status" value="1"/>
</dbReference>
<dbReference type="InterPro" id="IPR002772">
    <property type="entry name" value="Glyco_hydro_3_C"/>
</dbReference>
<dbReference type="FunFam" id="3.20.20.300:FF:000002">
    <property type="entry name" value="Probable beta-glucosidase"/>
    <property type="match status" value="1"/>
</dbReference>
<evidence type="ECO:0000256" key="12">
    <source>
        <dbReference type="ARBA" id="ARBA00023180"/>
    </source>
</evidence>
<keyword evidence="13" id="KW-0119">Carbohydrate metabolism</keyword>
<feature type="transmembrane region" description="Helical" evidence="22">
    <location>
        <begin position="79"/>
        <end position="102"/>
    </location>
</feature>
<evidence type="ECO:0000256" key="19">
    <source>
        <dbReference type="ARBA" id="ARBA00041599"/>
    </source>
</evidence>
<evidence type="ECO:0000256" key="9">
    <source>
        <dbReference type="ARBA" id="ARBA00022968"/>
    </source>
</evidence>
<dbReference type="GO" id="GO:0009251">
    <property type="term" value="P:glucan catabolic process"/>
    <property type="evidence" value="ECO:0007669"/>
    <property type="project" value="TreeGrafter"/>
</dbReference>
<comment type="function">
    <text evidence="16">Beta-glucosidases are one of a number of cellulolytic enzymes involved in the degradation of cellulosic biomass. Catalyzes the last step releasing glucose from the inhibitory cellobiose.</text>
</comment>
<accession>A0A0C3HPW8</accession>
<dbReference type="OrthoDB" id="416222at2759"/>
<evidence type="ECO:0000256" key="20">
    <source>
        <dbReference type="ARBA" id="ARBA00041811"/>
    </source>
</evidence>
<keyword evidence="10 22" id="KW-1133">Transmembrane helix</keyword>
<evidence type="ECO:0000256" key="2">
    <source>
        <dbReference type="ARBA" id="ARBA00004401"/>
    </source>
</evidence>
<reference evidence="25" key="2">
    <citation type="submission" date="2015-01" db="EMBL/GenBank/DDBJ databases">
        <title>Evolutionary Origins and Diversification of the Mycorrhizal Mutualists.</title>
        <authorList>
            <consortium name="DOE Joint Genome Institute"/>
            <consortium name="Mycorrhizal Genomics Consortium"/>
            <person name="Kohler A."/>
            <person name="Kuo A."/>
            <person name="Nagy L.G."/>
            <person name="Floudas D."/>
            <person name="Copeland A."/>
            <person name="Barry K.W."/>
            <person name="Cichocki N."/>
            <person name="Veneault-Fourrey C."/>
            <person name="LaButti K."/>
            <person name="Lindquist E.A."/>
            <person name="Lipzen A."/>
            <person name="Lundell T."/>
            <person name="Morin E."/>
            <person name="Murat C."/>
            <person name="Riley R."/>
            <person name="Ohm R."/>
            <person name="Sun H."/>
            <person name="Tunlid A."/>
            <person name="Henrissat B."/>
            <person name="Grigoriev I.V."/>
            <person name="Hibbett D.S."/>
            <person name="Martin F."/>
        </authorList>
    </citation>
    <scope>NUCLEOTIDE SEQUENCE [LARGE SCALE GENOMIC DNA]</scope>
    <source>
        <strain evidence="25">Zn</strain>
    </source>
</reference>
<evidence type="ECO:0000256" key="21">
    <source>
        <dbReference type="SAM" id="MobiDB-lite"/>
    </source>
</evidence>
<keyword evidence="25" id="KW-1185">Reference proteome</keyword>
<dbReference type="PRINTS" id="PR00133">
    <property type="entry name" value="GLHYDRLASE3"/>
</dbReference>
<reference evidence="24 25" key="1">
    <citation type="submission" date="2014-04" db="EMBL/GenBank/DDBJ databases">
        <authorList>
            <consortium name="DOE Joint Genome Institute"/>
            <person name="Kuo A."/>
            <person name="Martino E."/>
            <person name="Perotto S."/>
            <person name="Kohler A."/>
            <person name="Nagy L.G."/>
            <person name="Floudas D."/>
            <person name="Copeland A."/>
            <person name="Barry K.W."/>
            <person name="Cichocki N."/>
            <person name="Veneault-Fourrey C."/>
            <person name="LaButti K."/>
            <person name="Lindquist E.A."/>
            <person name="Lipzen A."/>
            <person name="Lundell T."/>
            <person name="Morin E."/>
            <person name="Murat C."/>
            <person name="Sun H."/>
            <person name="Tunlid A."/>
            <person name="Henrissat B."/>
            <person name="Grigoriev I.V."/>
            <person name="Hibbett D.S."/>
            <person name="Martin F."/>
            <person name="Nordberg H.P."/>
            <person name="Cantor M.N."/>
            <person name="Hua S.X."/>
        </authorList>
    </citation>
    <scope>NUCLEOTIDE SEQUENCE [LARGE SCALE GENOMIC DNA]</scope>
    <source>
        <strain evidence="24 25">Zn</strain>
    </source>
</reference>
<keyword evidence="8 24" id="KW-0378">Hydrolase</keyword>
<dbReference type="InterPro" id="IPR017853">
    <property type="entry name" value="GH"/>
</dbReference>
<dbReference type="Gene3D" id="3.20.20.300">
    <property type="entry name" value="Glycoside hydrolase, family 3, N-terminal domain"/>
    <property type="match status" value="1"/>
</dbReference>
<evidence type="ECO:0000256" key="7">
    <source>
        <dbReference type="ARBA" id="ARBA00022692"/>
    </source>
</evidence>
<evidence type="ECO:0000256" key="6">
    <source>
        <dbReference type="ARBA" id="ARBA00022475"/>
    </source>
</evidence>
<comment type="catalytic activity">
    <reaction evidence="1">
        <text>Hydrolysis of terminal, non-reducing beta-D-glucosyl residues with release of beta-D-glucose.</text>
        <dbReference type="EC" id="3.2.1.21"/>
    </reaction>
</comment>
<evidence type="ECO:0000256" key="4">
    <source>
        <dbReference type="ARBA" id="ARBA00005336"/>
    </source>
</evidence>
<feature type="domain" description="Fibronectin type III-like" evidence="23">
    <location>
        <begin position="876"/>
        <end position="952"/>
    </location>
</feature>
<dbReference type="GO" id="GO:0008422">
    <property type="term" value="F:beta-glucosidase activity"/>
    <property type="evidence" value="ECO:0007669"/>
    <property type="project" value="UniProtKB-EC"/>
</dbReference>
<evidence type="ECO:0000256" key="18">
    <source>
        <dbReference type="ARBA" id="ARBA00041269"/>
    </source>
</evidence>
<dbReference type="AlphaFoldDB" id="A0A0C3HPW8"/>
<keyword evidence="12" id="KW-0325">Glycoprotein</keyword>
<evidence type="ECO:0000256" key="5">
    <source>
        <dbReference type="ARBA" id="ARBA00012744"/>
    </source>
</evidence>
<name>A0A0C3HPW8_OIDMZ</name>
<dbReference type="SMART" id="SM01217">
    <property type="entry name" value="Fn3_like"/>
    <property type="match status" value="1"/>
</dbReference>
<evidence type="ECO:0000313" key="24">
    <source>
        <dbReference type="EMBL" id="KIN04357.1"/>
    </source>
</evidence>
<evidence type="ECO:0000256" key="17">
    <source>
        <dbReference type="ARBA" id="ARBA00039576"/>
    </source>
</evidence>
<evidence type="ECO:0000256" key="10">
    <source>
        <dbReference type="ARBA" id="ARBA00022989"/>
    </source>
</evidence>
<evidence type="ECO:0000256" key="16">
    <source>
        <dbReference type="ARBA" id="ARBA00024983"/>
    </source>
</evidence>
<keyword evidence="14" id="KW-0326">Glycosidase</keyword>
<organism evidence="24 25">
    <name type="scientific">Oidiodendron maius (strain Zn)</name>
    <dbReference type="NCBI Taxonomy" id="913774"/>
    <lineage>
        <taxon>Eukaryota</taxon>
        <taxon>Fungi</taxon>
        <taxon>Dikarya</taxon>
        <taxon>Ascomycota</taxon>
        <taxon>Pezizomycotina</taxon>
        <taxon>Leotiomycetes</taxon>
        <taxon>Leotiomycetes incertae sedis</taxon>
        <taxon>Myxotrichaceae</taxon>
        <taxon>Oidiodendron</taxon>
    </lineage>
</organism>
<dbReference type="PANTHER" id="PTHR42715">
    <property type="entry name" value="BETA-GLUCOSIDASE"/>
    <property type="match status" value="1"/>
</dbReference>
<evidence type="ECO:0000256" key="8">
    <source>
        <dbReference type="ARBA" id="ARBA00022801"/>
    </source>
</evidence>
<dbReference type="InterPro" id="IPR050288">
    <property type="entry name" value="Cellulose_deg_GH3"/>
</dbReference>
<evidence type="ECO:0000256" key="22">
    <source>
        <dbReference type="SAM" id="Phobius"/>
    </source>
</evidence>
<dbReference type="InParanoid" id="A0A0C3HPW8"/>
<evidence type="ECO:0000256" key="11">
    <source>
        <dbReference type="ARBA" id="ARBA00023136"/>
    </source>
</evidence>
<keyword evidence="11 22" id="KW-0472">Membrane</keyword>
<dbReference type="PANTHER" id="PTHR42715:SF20">
    <property type="entry name" value="BETA-GLUCOSIDASE E-RELATED"/>
    <property type="match status" value="1"/>
</dbReference>
<dbReference type="Pfam" id="PF00933">
    <property type="entry name" value="Glyco_hydro_3"/>
    <property type="match status" value="1"/>
</dbReference>
<dbReference type="GO" id="GO:0005886">
    <property type="term" value="C:plasma membrane"/>
    <property type="evidence" value="ECO:0007669"/>
    <property type="project" value="UniProtKB-SubCell"/>
</dbReference>
<evidence type="ECO:0000256" key="14">
    <source>
        <dbReference type="ARBA" id="ARBA00023295"/>
    </source>
</evidence>
<dbReference type="HOGENOM" id="CLU_004542_2_0_1"/>
<evidence type="ECO:0000256" key="3">
    <source>
        <dbReference type="ARBA" id="ARBA00004987"/>
    </source>
</evidence>
<dbReference type="InterPro" id="IPR013783">
    <property type="entry name" value="Ig-like_fold"/>
</dbReference>
<dbReference type="EC" id="3.2.1.21" evidence="5"/>
<evidence type="ECO:0000313" key="25">
    <source>
        <dbReference type="Proteomes" id="UP000054321"/>
    </source>
</evidence>
<dbReference type="Pfam" id="PF01915">
    <property type="entry name" value="Glyco_hydro_3_C"/>
    <property type="match status" value="1"/>
</dbReference>
<dbReference type="SUPFAM" id="SSF52279">
    <property type="entry name" value="Beta-D-glucan exohydrolase, C-terminal domain"/>
    <property type="match status" value="1"/>
</dbReference>
<dbReference type="InterPro" id="IPR036881">
    <property type="entry name" value="Glyco_hydro_3_C_sf"/>
</dbReference>
<comment type="pathway">
    <text evidence="3">Glycan metabolism; cellulose degradation.</text>
</comment>
<keyword evidence="6" id="KW-1003">Cell membrane</keyword>
<keyword evidence="15" id="KW-0624">Polysaccharide degradation</keyword>
<comment type="subcellular location">
    <subcellularLocation>
        <location evidence="2">Cell membrane</location>
        <topology evidence="2">Single-pass type II membrane protein</topology>
    </subcellularLocation>
</comment>
<evidence type="ECO:0000259" key="23">
    <source>
        <dbReference type="SMART" id="SM01217"/>
    </source>
</evidence>
<feature type="region of interest" description="Disordered" evidence="21">
    <location>
        <begin position="1"/>
        <end position="59"/>
    </location>
</feature>
<dbReference type="STRING" id="913774.A0A0C3HPW8"/>